<dbReference type="STRING" id="1349767.GJA_4104"/>
<dbReference type="KEGG" id="jag:GJA_4104"/>
<keyword evidence="2" id="KW-1185">Reference proteome</keyword>
<dbReference type="AlphaFoldDB" id="W0V7A0"/>
<dbReference type="EMBL" id="HG322949">
    <property type="protein sequence ID" value="CDG84714.1"/>
    <property type="molecule type" value="Genomic_DNA"/>
</dbReference>
<gene>
    <name evidence="1" type="ORF">GJA_4104</name>
</gene>
<name>W0V7A0_9BURK</name>
<sequence length="37" mass="3979">MHATVKIDRMLAVADTILSSATGIASLPIYYPSMNIL</sequence>
<proteinExistence type="predicted"/>
<dbReference type="PATRIC" id="fig|1349767.4.peg.680"/>
<dbReference type="HOGENOM" id="CLU_3344604_0_0_4"/>
<accession>W0V7A0</accession>
<reference evidence="1 2" key="1">
    <citation type="journal article" date="2015" name="Genome Announc.">
        <title>Genome Sequence of Mushroom Soft-Rot Pathogen Janthinobacterium agaricidamnosum.</title>
        <authorList>
            <person name="Graupner K."/>
            <person name="Lackner G."/>
            <person name="Hertweck C."/>
        </authorList>
    </citation>
    <scope>NUCLEOTIDE SEQUENCE [LARGE SCALE GENOMIC DNA]</scope>
    <source>
        <strain evidence="2">NBRC 102515 / DSM 9628</strain>
    </source>
</reference>
<evidence type="ECO:0000313" key="1">
    <source>
        <dbReference type="EMBL" id="CDG84714.1"/>
    </source>
</evidence>
<dbReference type="Proteomes" id="UP000027604">
    <property type="component" value="Chromosome I"/>
</dbReference>
<evidence type="ECO:0000313" key="2">
    <source>
        <dbReference type="Proteomes" id="UP000027604"/>
    </source>
</evidence>
<organism evidence="1 2">
    <name type="scientific">Janthinobacterium agaricidamnosum NBRC 102515 = DSM 9628</name>
    <dbReference type="NCBI Taxonomy" id="1349767"/>
    <lineage>
        <taxon>Bacteria</taxon>
        <taxon>Pseudomonadati</taxon>
        <taxon>Pseudomonadota</taxon>
        <taxon>Betaproteobacteria</taxon>
        <taxon>Burkholderiales</taxon>
        <taxon>Oxalobacteraceae</taxon>
        <taxon>Janthinobacterium</taxon>
    </lineage>
</organism>
<protein>
    <submittedName>
        <fullName evidence="1">Uncharacterized protein</fullName>
    </submittedName>
</protein>